<protein>
    <submittedName>
        <fullName evidence="1">Uncharacterized protein</fullName>
    </submittedName>
</protein>
<evidence type="ECO:0000313" key="1">
    <source>
        <dbReference type="EMBL" id="CAH8238276.1"/>
    </source>
</evidence>
<comment type="caution">
    <text evidence="1">The sequence shown here is derived from an EMBL/GenBank/DDBJ whole genome shotgun (WGS) entry which is preliminary data.</text>
</comment>
<name>A0ABM9FSK0_9VIBR</name>
<organism evidence="1 2">
    <name type="scientific">Vibrio aestuarianus</name>
    <dbReference type="NCBI Taxonomy" id="28171"/>
    <lineage>
        <taxon>Bacteria</taxon>
        <taxon>Pseudomonadati</taxon>
        <taxon>Pseudomonadota</taxon>
        <taxon>Gammaproteobacteria</taxon>
        <taxon>Vibrionales</taxon>
        <taxon>Vibrionaceae</taxon>
        <taxon>Vibrio</taxon>
    </lineage>
</organism>
<dbReference type="EMBL" id="CALYLK010000136">
    <property type="protein sequence ID" value="CAH8238276.1"/>
    <property type="molecule type" value="Genomic_DNA"/>
</dbReference>
<accession>A0ABM9FSK0</accession>
<evidence type="ECO:0000313" key="2">
    <source>
        <dbReference type="Proteomes" id="UP001152658"/>
    </source>
</evidence>
<reference evidence="1" key="1">
    <citation type="submission" date="2022-06" db="EMBL/GenBank/DDBJ databases">
        <authorList>
            <person name="Goudenege D."/>
            <person name="Le Roux F."/>
        </authorList>
    </citation>
    <scope>NUCLEOTIDE SEQUENCE</scope>
    <source>
        <strain evidence="1">12-063</strain>
    </source>
</reference>
<dbReference type="Proteomes" id="UP001152658">
    <property type="component" value="Unassembled WGS sequence"/>
</dbReference>
<gene>
    <name evidence="1" type="ORF">VAE063_950645</name>
</gene>
<keyword evidence="2" id="KW-1185">Reference proteome</keyword>
<sequence length="46" mass="5388">MLKHSITALEFLIVESLLIEKSRLVIKHFSYAISEHLFTVIGIRYQ</sequence>
<proteinExistence type="predicted"/>